<feature type="compositionally biased region" description="Polar residues" evidence="2">
    <location>
        <begin position="1304"/>
        <end position="1324"/>
    </location>
</feature>
<feature type="compositionally biased region" description="Polar residues" evidence="2">
    <location>
        <begin position="1347"/>
        <end position="1370"/>
    </location>
</feature>
<proteinExistence type="inferred from homology"/>
<dbReference type="InterPro" id="IPR027417">
    <property type="entry name" value="P-loop_NTPase"/>
</dbReference>
<feature type="compositionally biased region" description="Polar residues" evidence="2">
    <location>
        <begin position="911"/>
        <end position="920"/>
    </location>
</feature>
<feature type="region of interest" description="Disordered" evidence="2">
    <location>
        <begin position="911"/>
        <end position="933"/>
    </location>
</feature>
<reference evidence="4 5" key="1">
    <citation type="journal article" date="2020" name="Phytopathology">
        <title>A high-quality genome resource of Botrytis fragariae, a new and rapidly spreading fungal pathogen causing strawberry gray mold in the U.S.A.</title>
        <authorList>
            <person name="Wu Y."/>
            <person name="Saski C.A."/>
            <person name="Schnabel G."/>
            <person name="Xiao S."/>
            <person name="Hu M."/>
        </authorList>
    </citation>
    <scope>NUCLEOTIDE SEQUENCE [LARGE SCALE GENOMIC DNA]</scope>
    <source>
        <strain evidence="4 5">BVB16</strain>
    </source>
</reference>
<dbReference type="SUPFAM" id="SSF53474">
    <property type="entry name" value="alpha/beta-Hydrolases"/>
    <property type="match status" value="1"/>
</dbReference>
<feature type="domain" description="DUF676" evidence="3">
    <location>
        <begin position="62"/>
        <end position="218"/>
    </location>
</feature>
<evidence type="ECO:0000313" key="5">
    <source>
        <dbReference type="Proteomes" id="UP000531561"/>
    </source>
</evidence>
<feature type="region of interest" description="Disordered" evidence="2">
    <location>
        <begin position="1465"/>
        <end position="1485"/>
    </location>
</feature>
<name>A0A8H6B0D9_9HELO</name>
<comment type="caution">
    <text evidence="4">The sequence shown here is derived from an EMBL/GenBank/DDBJ whole genome shotgun (WGS) entry which is preliminary data.</text>
</comment>
<dbReference type="PANTHER" id="PTHR48187">
    <property type="entry name" value="LD21810P"/>
    <property type="match status" value="1"/>
</dbReference>
<feature type="compositionally biased region" description="Low complexity" evidence="2">
    <location>
        <begin position="995"/>
        <end position="1008"/>
    </location>
</feature>
<feature type="compositionally biased region" description="Basic and acidic residues" evidence="2">
    <location>
        <begin position="1024"/>
        <end position="1037"/>
    </location>
</feature>
<protein>
    <submittedName>
        <fullName evidence="4">Putative nb-arc domain protein</fullName>
    </submittedName>
</protein>
<organism evidence="4 5">
    <name type="scientific">Botrytis fragariae</name>
    <dbReference type="NCBI Taxonomy" id="1964551"/>
    <lineage>
        <taxon>Eukaryota</taxon>
        <taxon>Fungi</taxon>
        <taxon>Dikarya</taxon>
        <taxon>Ascomycota</taxon>
        <taxon>Pezizomycotina</taxon>
        <taxon>Leotiomycetes</taxon>
        <taxon>Helotiales</taxon>
        <taxon>Sclerotiniaceae</taxon>
        <taxon>Botrytis</taxon>
    </lineage>
</organism>
<evidence type="ECO:0000313" key="4">
    <source>
        <dbReference type="EMBL" id="KAF5876792.1"/>
    </source>
</evidence>
<comment type="similarity">
    <text evidence="1">Belongs to the putative lipase ROG1 family.</text>
</comment>
<feature type="compositionally biased region" description="Polar residues" evidence="2">
    <location>
        <begin position="1076"/>
        <end position="1086"/>
    </location>
</feature>
<feature type="region of interest" description="Disordered" evidence="2">
    <location>
        <begin position="1264"/>
        <end position="1405"/>
    </location>
</feature>
<dbReference type="PANTHER" id="PTHR48187:SF2">
    <property type="entry name" value="LD21810P"/>
    <property type="match status" value="1"/>
</dbReference>
<evidence type="ECO:0000259" key="3">
    <source>
        <dbReference type="Pfam" id="PF05057"/>
    </source>
</evidence>
<feature type="compositionally biased region" description="Polar residues" evidence="2">
    <location>
        <begin position="1270"/>
        <end position="1284"/>
    </location>
</feature>
<sequence length="1654" mass="183927">MVSEQSFPQIPSFFPSVRNEQGSQSSSADLVLWQDGSAINPNEINRFEVTEVYAHPQAEVDIVLVHGLNGHPQHTWTAKNGIFWPTALLPVTFSSKDPKKSAKVRILVYGYNADVVAFAEKSASHDKIHEHAQSLVSSLALERKSEEAEENPIIWVAHSLGGILVKRALEISHDYQGKSNDEIRSIAVSTFGIIFLGTPHTGADPAKWGLIFQGMVSALMPKKAMDSESILIKTLTTNNETLANINLHFLDIYQRFKICMAHESLKTDFKGTKAFIVDQTSASPLLPDVSYFGIEATHSGMCKYESKRAPGYMNVSTKIKTWALEASPVIRARWRHEIKKRAEETEAQIRELRGQFEDPTLAPGTPKQPQGMYHGSSPSHHQPVLTESPRARPIFDYEVSEVEEEDFEMADHLSNSVQTIASLEPDMSDESAEYFIKPPGFRPNSIFVGRRGELAEMHRMLFDEQRRSQGSCAVLIQSMPGGGKTHLARQYAFEYRHEFPGGVFWIRAKSKQEITAGFWQIAKKAALKASMVNEDPKVLNNPDQFIKLVKKWLNHRHHWLLILDGMHFDDSLRRFIPDSINTSIIYTSTEKSVSGDHHFMNPQVLKLPALSAREAQHLLLRELDKREPYVQDDLRHSMELVQAMQFLPVVIHVVAQRLKATDEPLARYARSYASAPKGLRELQAFTSVVEQLEKLGAYETLNLIHILCFFSQHLPVEMIALGLDALDVPIRASEPITGRSLNNTFKVLNKFALIDRNEHEASLGSSQTSKGSRDLLSDDIDVIRLHSVVQGFFVDTLHAKKELPMWLDRAISVFCYSFDQANDRITQKTRTGLVEDYRLYEIHGMRLQSHLERHKKEYIKHHKKETLDPDATCIMLDDKLTAIRSEIQRRTPESSHVIAGGQPEAFQTSIFDRTGSSSDTGADAETPADKFCDGSPWVLGPHIESPKSLVHDPDFLQQVENIKQIRFPPQLPKEDTGYDSELEGSTMTLQPPKSLAPSAGSPESPGGPWEVVKPRRSRVTAPKLDLHRTIRAQESRRYRNRAASFRSMTPGGFSDPRVTSVTAHGELQQPAIRPQSRGTLSGQSSARVALAHISKSSPPPVRGGGPIQNRRAPTHKLTETNLITRTPTYASAVSGPTRDTASRHGTEENFSDTTSNLGYPEPTTAVAALQRIPHDTESQPPQPHVPYTRMPPYPHTPDLYYRQPYSAASSNMYDTPITNNSQDSFKPIPDPFDNIYPIMTGPPPLTRSSIPYTSLSPSLKRDLPHDYPSWDSQSYPSSLHNSMHNPIPHQGNHQSPHHLLRPTHFQSISSPNLLPSQYRPTPSTYYPGRPEFSHSDTTSITTSRTSPQESGYTSQPLSRNPSGQSTHSTISLPRPSPHPCSSSNSTSKQRRTSLAETEPLPQLPFSPRVTAQAMSPQISYQISSAHYLNHSPQDRERGMVRKSPRLAFARAVVGDDAARTLYESQERERELQRQGQGQNSNQYISSQARIPRTFNPLAPNFSPRMGAAAGGSQSQMGYLGQSLSEERRVGVGMRDLSFIYPSPEMGSEGFAHGNGNTNRNGIAERELQAPLMKRGGSSGSGGLVVGGGRVVEFGDLGTPQRFQTQRNWSAEREGMIEFGETGLGIRTGGEGGARGMGEVGMGREGVGVVNGLMG</sequence>
<dbReference type="InterPro" id="IPR007751">
    <property type="entry name" value="DUF676_lipase-like"/>
</dbReference>
<evidence type="ECO:0000256" key="1">
    <source>
        <dbReference type="ARBA" id="ARBA00007920"/>
    </source>
</evidence>
<dbReference type="InterPro" id="IPR029058">
    <property type="entry name" value="AB_hydrolase_fold"/>
</dbReference>
<dbReference type="Proteomes" id="UP000531561">
    <property type="component" value="Unassembled WGS sequence"/>
</dbReference>
<keyword evidence="5" id="KW-1185">Reference proteome</keyword>
<dbReference type="EMBL" id="JABFCT010000004">
    <property type="protein sequence ID" value="KAF5876792.1"/>
    <property type="molecule type" value="Genomic_DNA"/>
</dbReference>
<dbReference type="Gene3D" id="3.40.50.300">
    <property type="entry name" value="P-loop containing nucleotide triphosphate hydrolases"/>
    <property type="match status" value="1"/>
</dbReference>
<dbReference type="OrthoDB" id="5086500at2759"/>
<feature type="compositionally biased region" description="Low complexity" evidence="2">
    <location>
        <begin position="1335"/>
        <end position="1346"/>
    </location>
</feature>
<dbReference type="GeneID" id="59257302"/>
<dbReference type="Gene3D" id="3.40.50.1820">
    <property type="entry name" value="alpha/beta hydrolase"/>
    <property type="match status" value="1"/>
</dbReference>
<dbReference type="SUPFAM" id="SSF52540">
    <property type="entry name" value="P-loop containing nucleoside triphosphate hydrolases"/>
    <property type="match status" value="1"/>
</dbReference>
<feature type="region of interest" description="Disordered" evidence="2">
    <location>
        <begin position="966"/>
        <end position="1159"/>
    </location>
</feature>
<accession>A0A8H6B0D9</accession>
<gene>
    <name evidence="4" type="ORF">Bfra_003199</name>
</gene>
<feature type="compositionally biased region" description="Polar residues" evidence="2">
    <location>
        <begin position="1119"/>
        <end position="1131"/>
    </location>
</feature>
<feature type="region of interest" description="Disordered" evidence="2">
    <location>
        <begin position="355"/>
        <end position="389"/>
    </location>
</feature>
<dbReference type="RefSeq" id="XP_037195738.1">
    <property type="nucleotide sequence ID" value="XM_037333610.1"/>
</dbReference>
<dbReference type="Pfam" id="PF05057">
    <property type="entry name" value="DUF676"/>
    <property type="match status" value="1"/>
</dbReference>
<evidence type="ECO:0000256" key="2">
    <source>
        <dbReference type="SAM" id="MobiDB-lite"/>
    </source>
</evidence>